<dbReference type="GO" id="GO:0005737">
    <property type="term" value="C:cytoplasm"/>
    <property type="evidence" value="ECO:0007669"/>
    <property type="project" value="UniProtKB-SubCell"/>
</dbReference>
<feature type="domain" description="Late blight resistance protein R1A-like N-terminal" evidence="15">
    <location>
        <begin position="393"/>
        <end position="515"/>
    </location>
</feature>
<dbReference type="InterPro" id="IPR021929">
    <property type="entry name" value="R1A-like_N"/>
</dbReference>
<feature type="domain" description="NB-ARC" evidence="14">
    <location>
        <begin position="806"/>
        <end position="875"/>
    </location>
</feature>
<keyword evidence="8" id="KW-0677">Repeat</keyword>
<sequence>MTRPDISYAVQVLSQFVSNPYHIHHTTLLRVIRYVRGSMNQGVLFRSDSPINLKGYTNVDWVGCPDSRHSVTGWCMFLGTSLVSWKCKKQSRTSKSATESEYRAMSAASSEIIWLRRLLSELGVAIISPTVLHADNTSAIKITINPVQHENTKHIEVDCHYIRELVADRLITLQHIFSHDQLVDLFTKAMTRARLAILAPNCYCVITDINLRGMLGNKGFSTLKSVSLLFLLILVDYCITVLRYSSVVITANIISVAGFIPKDLDKLTTTAYTGVNYSLNHLVRLLSTPGLTSSKESQIPILKLELGFLRTFLWWTEKCCRENGNLEALLLQIEVVARNAVSHIQSILLKGVEDIGKELDRWFPEVVHRMQRLKPEIEKAYIEVAKFSPPMPDTLVVEFMNSLIDNLKDLLRYQDPSTFSELRAFVTKQRFLRNLLSFVAARCIDQEKLKDLTNHTEGIAIEAACIPFMCAFDPKDGNSTISIKDKLTELMRKIKPITPDIRRIFMGVLKALSPLTTENNISDPDLSSTTNPPFSVLLLMPNQFIESDRSESDDPKVDPIQVLLEKIRDWGSTSDAHPFKHYAKRLTFKVQFTHIQDLAVKVGCTIFFFFDFNELEEHKLVEAETTLDDLIKKVKPLKLEIGVPIPLTLPEVNIIRIDYLGFIRNFRELLDQQAGAEYDIETLLQRDVTVFNHSLSLIDAVREMKRIRREVMVFDQKMSYVTDSKVVNLTMPSRDVIYAATQEELVGFMDEKHKLIDQLTRGSHQLCVIVIVGMPGIGKTTIANRVYNDPTVSNHFDICAFLTVSRRFLIVMDDVWNAKAWKVLSASLPKDDITGSRILLTTRSEGVAYGVADLQPLGEEESWILLQKKISQQESCPPKLKELGMQISKKTKGIPFAIILVAGILFNAEKTVERWTEVLESLEQTKIGGNDQYLTSIIGMSYQDLPDCLRHCFLYFGALPQDDEILTSKLIGLWITKGFVKNSNFLEIMETILALLDAMSRDFGRANAGLEKIDSDVVTMSNFLEIMETILALLDALSQDLARANAGLEKINSDVVTVRLIQQTEGKSLEDVEMDYLMLLIGRGLIMVARMSSSDRVKSCRVHDLIYEFCLAKAKQENVYLLMDSYNEVSTVDGFDHRCVDPNDSNIPLSVKCDHRRLHISSNWWDNISLEISGPLVRSLVVTGRRFDFSRSHVSSLYHNFKLPRVLDLRSINVGNDFPVELEKMTLLKYLEVQGEITSFPSSIGCPQRLETFVTIGLRGEVVG</sequence>
<reference evidence="17 18" key="2">
    <citation type="journal article" date="2017" name="Genome Biol.">
        <title>New reference genome sequences of hot pepper reveal the massive evolution of plant disease-resistance genes by retroduplication.</title>
        <authorList>
            <person name="Kim S."/>
            <person name="Park J."/>
            <person name="Yeom S.I."/>
            <person name="Kim Y.M."/>
            <person name="Seo E."/>
            <person name="Kim K.T."/>
            <person name="Kim M.S."/>
            <person name="Lee J.M."/>
            <person name="Cheong K."/>
            <person name="Shin H.S."/>
            <person name="Kim S.B."/>
            <person name="Han K."/>
            <person name="Lee J."/>
            <person name="Park M."/>
            <person name="Lee H.A."/>
            <person name="Lee H.Y."/>
            <person name="Lee Y."/>
            <person name="Oh S."/>
            <person name="Lee J.H."/>
            <person name="Choi E."/>
            <person name="Choi E."/>
            <person name="Lee S.E."/>
            <person name="Jeon J."/>
            <person name="Kim H."/>
            <person name="Choi G."/>
            <person name="Song H."/>
            <person name="Lee J."/>
            <person name="Lee S.C."/>
            <person name="Kwon J.K."/>
            <person name="Lee H.Y."/>
            <person name="Koo N."/>
            <person name="Hong Y."/>
            <person name="Kim R.W."/>
            <person name="Kang W.H."/>
            <person name="Huh J.H."/>
            <person name="Kang B.C."/>
            <person name="Yang T.J."/>
            <person name="Lee Y.H."/>
            <person name="Bennetzen J.L."/>
            <person name="Choi D."/>
        </authorList>
    </citation>
    <scope>NUCLEOTIDE SEQUENCE [LARGE SCALE GENOMIC DNA]</scope>
    <source>
        <strain evidence="18">cv. CM334</strain>
    </source>
</reference>
<dbReference type="Gramene" id="PHT71009">
    <property type="protein sequence ID" value="PHT71009"/>
    <property type="gene ID" value="T459_26113"/>
</dbReference>
<evidence type="ECO:0000259" key="14">
    <source>
        <dbReference type="Pfam" id="PF00931"/>
    </source>
</evidence>
<evidence type="ECO:0000259" key="15">
    <source>
        <dbReference type="Pfam" id="PF12061"/>
    </source>
</evidence>
<keyword evidence="18" id="KW-1185">Reference proteome</keyword>
<dbReference type="Pfam" id="PF12061">
    <property type="entry name" value="NB-LRR"/>
    <property type="match status" value="1"/>
</dbReference>
<dbReference type="Gene3D" id="1.10.8.430">
    <property type="entry name" value="Helical domain of apoptotic protease-activating factors"/>
    <property type="match status" value="1"/>
</dbReference>
<dbReference type="Gene3D" id="3.40.50.300">
    <property type="entry name" value="P-loop containing nucleotide triphosphate hydrolases"/>
    <property type="match status" value="2"/>
</dbReference>
<evidence type="ECO:0000256" key="4">
    <source>
        <dbReference type="ARBA" id="ARBA00008894"/>
    </source>
</evidence>
<evidence type="ECO:0000256" key="5">
    <source>
        <dbReference type="ARBA" id="ARBA00022490"/>
    </source>
</evidence>
<dbReference type="CDD" id="cd09272">
    <property type="entry name" value="RNase_HI_RT_Ty1"/>
    <property type="match status" value="1"/>
</dbReference>
<dbReference type="GO" id="GO:0005524">
    <property type="term" value="F:ATP binding"/>
    <property type="evidence" value="ECO:0007669"/>
    <property type="project" value="UniProtKB-KW"/>
</dbReference>
<reference evidence="17 18" key="1">
    <citation type="journal article" date="2014" name="Nat. Genet.">
        <title>Genome sequence of the hot pepper provides insights into the evolution of pungency in Capsicum species.</title>
        <authorList>
            <person name="Kim S."/>
            <person name="Park M."/>
            <person name="Yeom S.I."/>
            <person name="Kim Y.M."/>
            <person name="Lee J.M."/>
            <person name="Lee H.A."/>
            <person name="Seo E."/>
            <person name="Choi J."/>
            <person name="Cheong K."/>
            <person name="Kim K.T."/>
            <person name="Jung K."/>
            <person name="Lee G.W."/>
            <person name="Oh S.K."/>
            <person name="Bae C."/>
            <person name="Kim S.B."/>
            <person name="Lee H.Y."/>
            <person name="Kim S.Y."/>
            <person name="Kim M.S."/>
            <person name="Kang B.C."/>
            <person name="Jo Y.D."/>
            <person name="Yang H.B."/>
            <person name="Jeong H.J."/>
            <person name="Kang W.H."/>
            <person name="Kwon J.K."/>
            <person name="Shin C."/>
            <person name="Lim J.Y."/>
            <person name="Park J.H."/>
            <person name="Huh J.H."/>
            <person name="Kim J.S."/>
            <person name="Kim B.D."/>
            <person name="Cohen O."/>
            <person name="Paran I."/>
            <person name="Suh M.C."/>
            <person name="Lee S.B."/>
            <person name="Kim Y.K."/>
            <person name="Shin Y."/>
            <person name="Noh S.J."/>
            <person name="Park J."/>
            <person name="Seo Y.S."/>
            <person name="Kwon S.Y."/>
            <person name="Kim H.A."/>
            <person name="Park J.M."/>
            <person name="Kim H.J."/>
            <person name="Choi S.B."/>
            <person name="Bosland P.W."/>
            <person name="Reeves G."/>
            <person name="Jo S.H."/>
            <person name="Lee B.W."/>
            <person name="Cho H.T."/>
            <person name="Choi H.S."/>
            <person name="Lee M.S."/>
            <person name="Yu Y."/>
            <person name="Do Choi Y."/>
            <person name="Park B.S."/>
            <person name="van Deynze A."/>
            <person name="Ashrafi H."/>
            <person name="Hill T."/>
            <person name="Kim W.T."/>
            <person name="Pai H.S."/>
            <person name="Ahn H.K."/>
            <person name="Yeam I."/>
            <person name="Giovannoni J.J."/>
            <person name="Rose J.K."/>
            <person name="Sorensen I."/>
            <person name="Lee S.J."/>
            <person name="Kim R.W."/>
            <person name="Choi I.Y."/>
            <person name="Choi B.S."/>
            <person name="Lim J.S."/>
            <person name="Lee Y.H."/>
            <person name="Choi D."/>
        </authorList>
    </citation>
    <scope>NUCLEOTIDE SEQUENCE [LARGE SCALE GENOMIC DNA]</scope>
    <source>
        <strain evidence="18">cv. CM334</strain>
    </source>
</reference>
<comment type="function">
    <text evidence="1">Confers resistance to late blight (Phytophthora infestans) races carrying the avirulence gene Avr1. Resistance proteins guard the plant against pathogens that contain an appropriate avirulence protein via an indirect interaction with this avirulence protein. That triggers a defense system including the hypersensitive response, which restricts the pathogen growth.</text>
</comment>
<dbReference type="Pfam" id="PF00931">
    <property type="entry name" value="NB-ARC"/>
    <property type="match status" value="1"/>
</dbReference>
<feature type="domain" description="Disease resistance protein winged helix" evidence="16">
    <location>
        <begin position="1060"/>
        <end position="1109"/>
    </location>
</feature>
<dbReference type="GO" id="GO:0043531">
    <property type="term" value="F:ADP binding"/>
    <property type="evidence" value="ECO:0007669"/>
    <property type="project" value="InterPro"/>
</dbReference>
<evidence type="ECO:0000259" key="16">
    <source>
        <dbReference type="Pfam" id="PF23559"/>
    </source>
</evidence>
<dbReference type="InterPro" id="IPR027417">
    <property type="entry name" value="P-loop_NTPase"/>
</dbReference>
<dbReference type="EMBL" id="AYRZ02000010">
    <property type="protein sequence ID" value="PHT71009.1"/>
    <property type="molecule type" value="Genomic_DNA"/>
</dbReference>
<evidence type="ECO:0000256" key="7">
    <source>
        <dbReference type="ARBA" id="ARBA00022667"/>
    </source>
</evidence>
<evidence type="ECO:0000256" key="6">
    <source>
        <dbReference type="ARBA" id="ARBA00022614"/>
    </source>
</evidence>
<evidence type="ECO:0000313" key="18">
    <source>
        <dbReference type="Proteomes" id="UP000222542"/>
    </source>
</evidence>
<organism evidence="17 18">
    <name type="scientific">Capsicum annuum</name>
    <name type="common">Capsicum pepper</name>
    <dbReference type="NCBI Taxonomy" id="4072"/>
    <lineage>
        <taxon>Eukaryota</taxon>
        <taxon>Viridiplantae</taxon>
        <taxon>Streptophyta</taxon>
        <taxon>Embryophyta</taxon>
        <taxon>Tracheophyta</taxon>
        <taxon>Spermatophyta</taxon>
        <taxon>Magnoliopsida</taxon>
        <taxon>eudicotyledons</taxon>
        <taxon>Gunneridae</taxon>
        <taxon>Pentapetalae</taxon>
        <taxon>asterids</taxon>
        <taxon>lamiids</taxon>
        <taxon>Solanales</taxon>
        <taxon>Solanaceae</taxon>
        <taxon>Solanoideae</taxon>
        <taxon>Capsiceae</taxon>
        <taxon>Capsicum</taxon>
    </lineage>
</organism>
<dbReference type="Proteomes" id="UP000222542">
    <property type="component" value="Unassembled WGS sequence"/>
</dbReference>
<evidence type="ECO:0000256" key="9">
    <source>
        <dbReference type="ARBA" id="ARBA00022741"/>
    </source>
</evidence>
<keyword evidence="7" id="KW-0381">Hypersensitive response</keyword>
<evidence type="ECO:0000256" key="13">
    <source>
        <dbReference type="ARBA" id="ARBA00023136"/>
    </source>
</evidence>
<gene>
    <name evidence="17" type="ORF">T459_26113</name>
</gene>
<evidence type="ECO:0000256" key="2">
    <source>
        <dbReference type="ARBA" id="ARBA00004170"/>
    </source>
</evidence>
<dbReference type="PANTHER" id="PTHR23155:SF1152">
    <property type="entry name" value="AAA+ ATPASE DOMAIN-CONTAINING PROTEIN"/>
    <property type="match status" value="1"/>
</dbReference>
<dbReference type="InterPro" id="IPR044974">
    <property type="entry name" value="Disease_R_plants"/>
</dbReference>
<keyword evidence="9" id="KW-0547">Nucleotide-binding</keyword>
<keyword evidence="11" id="KW-0067">ATP-binding</keyword>
<dbReference type="InterPro" id="IPR002182">
    <property type="entry name" value="NB-ARC"/>
</dbReference>
<keyword evidence="12" id="KW-0175">Coiled coil</keyword>
<comment type="subcellular location">
    <subcellularLocation>
        <location evidence="3">Cytoplasm</location>
    </subcellularLocation>
    <subcellularLocation>
        <location evidence="2">Membrane</location>
        <topology evidence="2">Peripheral membrane protein</topology>
    </subcellularLocation>
</comment>
<dbReference type="GO" id="GO:0016020">
    <property type="term" value="C:membrane"/>
    <property type="evidence" value="ECO:0007669"/>
    <property type="project" value="UniProtKB-SubCell"/>
</dbReference>
<evidence type="ECO:0000256" key="12">
    <source>
        <dbReference type="ARBA" id="ARBA00023054"/>
    </source>
</evidence>
<evidence type="ECO:0000256" key="1">
    <source>
        <dbReference type="ARBA" id="ARBA00002074"/>
    </source>
</evidence>
<comment type="similarity">
    <text evidence="4">Belongs to the disease resistance NB-LRR family.</text>
</comment>
<evidence type="ECO:0000256" key="10">
    <source>
        <dbReference type="ARBA" id="ARBA00022821"/>
    </source>
</evidence>
<keyword evidence="6" id="KW-0433">Leucine-rich repeat</keyword>
<dbReference type="InterPro" id="IPR058922">
    <property type="entry name" value="WHD_DRP"/>
</dbReference>
<keyword evidence="5" id="KW-0963">Cytoplasm</keyword>
<dbReference type="InterPro" id="IPR042197">
    <property type="entry name" value="Apaf_helical"/>
</dbReference>
<evidence type="ECO:0000256" key="11">
    <source>
        <dbReference type="ARBA" id="ARBA00022840"/>
    </source>
</evidence>
<evidence type="ECO:0000313" key="17">
    <source>
        <dbReference type="EMBL" id="PHT71009.1"/>
    </source>
</evidence>
<protein>
    <submittedName>
        <fullName evidence="17">Uncharacterized protein</fullName>
    </submittedName>
</protein>
<evidence type="ECO:0000256" key="3">
    <source>
        <dbReference type="ARBA" id="ARBA00004496"/>
    </source>
</evidence>
<dbReference type="SUPFAM" id="SSF52540">
    <property type="entry name" value="P-loop containing nucleoside triphosphate hydrolases"/>
    <property type="match status" value="1"/>
</dbReference>
<dbReference type="InterPro" id="IPR036388">
    <property type="entry name" value="WH-like_DNA-bd_sf"/>
</dbReference>
<keyword evidence="10" id="KW-0611">Plant defense</keyword>
<accession>A0A2G2YML3</accession>
<name>A0A2G2YML3_CAPAN</name>
<dbReference type="AlphaFoldDB" id="A0A2G2YML3"/>
<keyword evidence="13" id="KW-0472">Membrane</keyword>
<dbReference type="Gene3D" id="1.10.10.10">
    <property type="entry name" value="Winged helix-like DNA-binding domain superfamily/Winged helix DNA-binding domain"/>
    <property type="match status" value="1"/>
</dbReference>
<dbReference type="PANTHER" id="PTHR23155">
    <property type="entry name" value="DISEASE RESISTANCE PROTEIN RP"/>
    <property type="match status" value="1"/>
</dbReference>
<dbReference type="Pfam" id="PF23559">
    <property type="entry name" value="WHD_DRP"/>
    <property type="match status" value="1"/>
</dbReference>
<evidence type="ECO:0000256" key="8">
    <source>
        <dbReference type="ARBA" id="ARBA00022737"/>
    </source>
</evidence>
<proteinExistence type="inferred from homology"/>
<comment type="caution">
    <text evidence="17">The sequence shown here is derived from an EMBL/GenBank/DDBJ whole genome shotgun (WGS) entry which is preliminary data.</text>
</comment>
<dbReference type="GO" id="GO:0009626">
    <property type="term" value="P:plant-type hypersensitive response"/>
    <property type="evidence" value="ECO:0007669"/>
    <property type="project" value="UniProtKB-KW"/>
</dbReference>